<dbReference type="Gene3D" id="1.10.287.110">
    <property type="entry name" value="DnaJ domain"/>
    <property type="match status" value="1"/>
</dbReference>
<dbReference type="PANTHER" id="PTHR24074">
    <property type="entry name" value="CO-CHAPERONE PROTEIN DJLA"/>
    <property type="match status" value="1"/>
</dbReference>
<feature type="signal peptide" evidence="2">
    <location>
        <begin position="1"/>
        <end position="27"/>
    </location>
</feature>
<feature type="compositionally biased region" description="Polar residues" evidence="1">
    <location>
        <begin position="286"/>
        <end position="298"/>
    </location>
</feature>
<feature type="compositionally biased region" description="Low complexity" evidence="1">
    <location>
        <begin position="769"/>
        <end position="794"/>
    </location>
</feature>
<feature type="compositionally biased region" description="Low complexity" evidence="1">
    <location>
        <begin position="430"/>
        <end position="440"/>
    </location>
</feature>
<reference evidence="4" key="1">
    <citation type="submission" date="2021-01" db="EMBL/GenBank/DDBJ databases">
        <authorList>
            <person name="Corre E."/>
            <person name="Pelletier E."/>
            <person name="Niang G."/>
            <person name="Scheremetjew M."/>
            <person name="Finn R."/>
            <person name="Kale V."/>
            <person name="Holt S."/>
            <person name="Cochrane G."/>
            <person name="Meng A."/>
            <person name="Brown T."/>
            <person name="Cohen L."/>
        </authorList>
    </citation>
    <scope>NUCLEOTIDE SEQUENCE</scope>
    <source>
        <strain evidence="4">MM31A-1</strain>
    </source>
</reference>
<dbReference type="SUPFAM" id="SSF46565">
    <property type="entry name" value="Chaperone J-domain"/>
    <property type="match status" value="1"/>
</dbReference>
<feature type="compositionally biased region" description="Basic and acidic residues" evidence="1">
    <location>
        <begin position="197"/>
        <end position="215"/>
    </location>
</feature>
<evidence type="ECO:0000256" key="2">
    <source>
        <dbReference type="SAM" id="SignalP"/>
    </source>
</evidence>
<evidence type="ECO:0000313" key="4">
    <source>
        <dbReference type="EMBL" id="CAE0462254.1"/>
    </source>
</evidence>
<evidence type="ECO:0000259" key="3">
    <source>
        <dbReference type="PROSITE" id="PS50076"/>
    </source>
</evidence>
<organism evidence="4">
    <name type="scientific">Chaetoceros debilis</name>
    <dbReference type="NCBI Taxonomy" id="122233"/>
    <lineage>
        <taxon>Eukaryota</taxon>
        <taxon>Sar</taxon>
        <taxon>Stramenopiles</taxon>
        <taxon>Ochrophyta</taxon>
        <taxon>Bacillariophyta</taxon>
        <taxon>Coscinodiscophyceae</taxon>
        <taxon>Chaetocerotophycidae</taxon>
        <taxon>Chaetocerotales</taxon>
        <taxon>Chaetocerotaceae</taxon>
        <taxon>Chaetoceros</taxon>
    </lineage>
</organism>
<feature type="compositionally biased region" description="Low complexity" evidence="1">
    <location>
        <begin position="307"/>
        <end position="321"/>
    </location>
</feature>
<feature type="domain" description="J" evidence="3">
    <location>
        <begin position="99"/>
        <end position="176"/>
    </location>
</feature>
<dbReference type="InterPro" id="IPR001623">
    <property type="entry name" value="DnaJ_domain"/>
</dbReference>
<dbReference type="InterPro" id="IPR050817">
    <property type="entry name" value="DjlA_DnaK_co-chaperone"/>
</dbReference>
<proteinExistence type="predicted"/>
<name>A0A7S3Q0W0_9STRA</name>
<accession>A0A7S3Q0W0</accession>
<dbReference type="PROSITE" id="PS50076">
    <property type="entry name" value="DNAJ_2"/>
    <property type="match status" value="1"/>
</dbReference>
<dbReference type="AlphaFoldDB" id="A0A7S3Q0W0"/>
<gene>
    <name evidence="4" type="ORF">CDEB00056_LOCUS7095</name>
</gene>
<feature type="compositionally biased region" description="Basic and acidic residues" evidence="1">
    <location>
        <begin position="804"/>
        <end position="815"/>
    </location>
</feature>
<protein>
    <recommendedName>
        <fullName evidence="3">J domain-containing protein</fullName>
    </recommendedName>
</protein>
<feature type="compositionally biased region" description="Polar residues" evidence="1">
    <location>
        <begin position="732"/>
        <end position="768"/>
    </location>
</feature>
<feature type="chain" id="PRO_5031076088" description="J domain-containing protein" evidence="2">
    <location>
        <begin position="28"/>
        <end position="829"/>
    </location>
</feature>
<dbReference type="InterPro" id="IPR036869">
    <property type="entry name" value="J_dom_sf"/>
</dbReference>
<feature type="compositionally biased region" description="Basic and acidic residues" evidence="1">
    <location>
        <begin position="521"/>
        <end position="531"/>
    </location>
</feature>
<dbReference type="EMBL" id="HBIO01009236">
    <property type="protein sequence ID" value="CAE0462254.1"/>
    <property type="molecule type" value="Transcribed_RNA"/>
</dbReference>
<feature type="region of interest" description="Disordered" evidence="1">
    <location>
        <begin position="419"/>
        <end position="534"/>
    </location>
</feature>
<feature type="region of interest" description="Disordered" evidence="1">
    <location>
        <begin position="608"/>
        <end position="634"/>
    </location>
</feature>
<feature type="compositionally biased region" description="Polar residues" evidence="1">
    <location>
        <begin position="691"/>
        <end position="716"/>
    </location>
</feature>
<sequence length="829" mass="89754">MKYPSPFTCKAMALCLSLISNRSTSDAFDMPGWSRGTSKPFQLARDISNVNLPSLSHTSTGNTHIHTGRIRHLRPSTLLLYKHTSGYGMPTPPLSNSSDPYAILGLVRHANGISKSDIKSAYRRAALLYHPDVRTDINSKEEKDGANDDFARINAAYAYLVEELENKHKKEKERMNKTPARRTNTNMNVHGAYSRSYADRHIQRKEKAQAQERQKRTSTASASYWSQQGYDGYGGNRHKTTSRNPEAEKAARSSSQKPKAEELKTKKQRRATYSGTYHHDYGAANGTDTSAGYNQNKSYVGAGIKRNGSGSSSNYSHSYAKAKSRTAAPTTAAKYTRTSGANGSYWVRHGPNGPGPGSVNGVNAAAAHGHSFGGRSPTPRKQTASVTSAAAKSAAKKAVPYVSVKNSYEAQYSRVTQTTMAPKVSHKMPAGGASSTSIPISPTPKKRSNKPSVSQGHTDSRIPFYAQSVVAKKESGAESESTSIPNAPTPKTSTEKSKTPYTRIYEKSVNGSRTASSTLKNDNEISRKPNDSPKIWGDFSNSERFHQQFNSFPQVRQPSNTMNQAYSQPTTNSTKVSYPTYAYNYGKYNYEGVVTLTEGAVDVSSMNANSSGGLDRPVTTANTDGGKARKWGDFSDSRSFHERFNPSPSAQSFTVSPVSNATDYYQKTPLQAPSVPVASEYVPPAPVPTASAHTTHPPAQSPTVPTASEYATNHHAQSPPVPETPAGHHQHSPAQSSPAPVTNTYAHHQKPPTQSPQAPVSSTTAFHQTHSTLTSSTSSSTVTATSSTHSTDSTENLQSSQTQKAEKDNVDEAKKKGNKWADFFGNFAK</sequence>
<dbReference type="SMART" id="SM00271">
    <property type="entry name" value="DnaJ"/>
    <property type="match status" value="1"/>
</dbReference>
<feature type="compositionally biased region" description="Polar residues" evidence="1">
    <location>
        <begin position="509"/>
        <end position="520"/>
    </location>
</feature>
<feature type="region of interest" description="Disordered" evidence="1">
    <location>
        <begin position="686"/>
        <end position="829"/>
    </location>
</feature>
<evidence type="ECO:0000256" key="1">
    <source>
        <dbReference type="SAM" id="MobiDB-lite"/>
    </source>
</evidence>
<feature type="region of interest" description="Disordered" evidence="1">
    <location>
        <begin position="168"/>
        <end position="389"/>
    </location>
</feature>
<feature type="compositionally biased region" description="Polar residues" evidence="1">
    <location>
        <begin position="217"/>
        <end position="229"/>
    </location>
</feature>
<keyword evidence="2" id="KW-0732">Signal</keyword>
<dbReference type="Pfam" id="PF00226">
    <property type="entry name" value="DnaJ"/>
    <property type="match status" value="1"/>
</dbReference>
<dbReference type="CDD" id="cd06257">
    <property type="entry name" value="DnaJ"/>
    <property type="match status" value="1"/>
</dbReference>